<keyword evidence="3" id="KW-0175">Coiled coil</keyword>
<evidence type="ECO:0000256" key="2">
    <source>
        <dbReference type="ARBA" id="ARBA00016725"/>
    </source>
</evidence>
<evidence type="ECO:0000256" key="4">
    <source>
        <dbReference type="ARBA" id="ARBA00045182"/>
    </source>
</evidence>
<evidence type="ECO:0000256" key="3">
    <source>
        <dbReference type="ARBA" id="ARBA00023054"/>
    </source>
</evidence>
<keyword evidence="6" id="KW-1185">Reference proteome</keyword>
<evidence type="ECO:0000256" key="1">
    <source>
        <dbReference type="ARBA" id="ARBA00005805"/>
    </source>
</evidence>
<gene>
    <name evidence="5" type="ORF">TPAB3V08_LOCUS9642</name>
</gene>
<dbReference type="PANTHER" id="PTHR18962">
    <property type="entry name" value="COILED-COIL DOMAIN-CONTAINING PROTEIN 39"/>
    <property type="match status" value="1"/>
</dbReference>
<dbReference type="PANTHER" id="PTHR18962:SF0">
    <property type="entry name" value="COILED-COIL DOMAIN-CONTAINING PROTEIN 39"/>
    <property type="match status" value="1"/>
</dbReference>
<protein>
    <recommendedName>
        <fullName evidence="2">Coiled-coil domain-containing protein 39</fullName>
    </recommendedName>
</protein>
<evidence type="ECO:0000313" key="6">
    <source>
        <dbReference type="Proteomes" id="UP001153148"/>
    </source>
</evidence>
<dbReference type="InterPro" id="IPR033290">
    <property type="entry name" value="CCDC39"/>
</dbReference>
<accession>A0ABN7PB83</accession>
<name>A0ABN7PB83_TIMPD</name>
<dbReference type="EMBL" id="CAJPIN010021766">
    <property type="protein sequence ID" value="CAG2062692.1"/>
    <property type="molecule type" value="Genomic_DNA"/>
</dbReference>
<proteinExistence type="inferred from homology"/>
<comment type="function">
    <text evidence="4">Required for assembly of dynein regulatory complex (DRC) and inner dynein arm (IDA) complexes, which are responsible for ciliary beat regulation, thereby playing a central role in motility in cilia and flagella. Probably acts together with CCDC40 to form a molecular ruler that determines the 96 nanometer (nm) repeat length and arrangements of components in cilia and flagella. Not required for outer dynein arm complexes assembly.</text>
</comment>
<comment type="similarity">
    <text evidence="1">Belongs to the CCDC39 family.</text>
</comment>
<sequence>MTQIVDEILKELGWRDGFNVPVADNENKALENKVEWAAKCKINHTARLEEMTDRVNALNKHMKNVIQERQQNQ</sequence>
<evidence type="ECO:0000313" key="5">
    <source>
        <dbReference type="EMBL" id="CAG2062692.1"/>
    </source>
</evidence>
<reference evidence="5" key="1">
    <citation type="submission" date="2021-03" db="EMBL/GenBank/DDBJ databases">
        <authorList>
            <person name="Tran Van P."/>
        </authorList>
    </citation>
    <scope>NUCLEOTIDE SEQUENCE</scope>
</reference>
<organism evidence="5 6">
    <name type="scientific">Timema podura</name>
    <name type="common">Walking stick</name>
    <dbReference type="NCBI Taxonomy" id="61482"/>
    <lineage>
        <taxon>Eukaryota</taxon>
        <taxon>Metazoa</taxon>
        <taxon>Ecdysozoa</taxon>
        <taxon>Arthropoda</taxon>
        <taxon>Hexapoda</taxon>
        <taxon>Insecta</taxon>
        <taxon>Pterygota</taxon>
        <taxon>Neoptera</taxon>
        <taxon>Polyneoptera</taxon>
        <taxon>Phasmatodea</taxon>
        <taxon>Timematodea</taxon>
        <taxon>Timematoidea</taxon>
        <taxon>Timematidae</taxon>
        <taxon>Timema</taxon>
    </lineage>
</organism>
<feature type="non-terminal residue" evidence="5">
    <location>
        <position position="73"/>
    </location>
</feature>
<dbReference type="Proteomes" id="UP001153148">
    <property type="component" value="Unassembled WGS sequence"/>
</dbReference>
<comment type="caution">
    <text evidence="5">The sequence shown here is derived from an EMBL/GenBank/DDBJ whole genome shotgun (WGS) entry which is preliminary data.</text>
</comment>